<sequence length="618" mass="68645">MRSVKSAGGLTRGRGFEVSSRTQWLLSMPACSEINCAMQELTDAQYGTSEQHKENTDLRQSRDNKDTEAILQFLISRDPFGTDTSLRSIATGVTFDGSVNPENALKVGNQILKCMVWKSVQDYSFKRKDQVTTMDTKQRAKVDGEPISIDHQLLFQRLVTAARGTYVDNKGLFKFELSSHPSALFDRSGLLREPDKASLADAIWNMTKCSTTLPNLPQEVDALLEHQHVIDGGSLLHRLAWPRGSTFERICSMYVDFVQRRYSKPVVVFDGYASGPSTKDMTHHRRSGGVVGAAVNFSSDMPISSKKDTFLSNPVNKQRFIHMLSKMFQKKAIPSIVCDGDADLTIVQTAVSCAAANPTTVIGEDTDLLVLLCFHVSLASRKIYFRSDIQSNKKKRVWDIKQVQKALGRQVCRFMLFSHAITGCDTTSRMFGIGKKVPLLKLKNSNSLSHAAEVFLDAAATVEDVISAGEKAIVCLYNGNSDDTLDSLRHAKFCEKASKNPTSVKVDKLPPTSAAARYHSMRAYLQVQQWKQPRCPLDPLNWGWILVQDRLEPIQVDLPPAPDSLLQVIRCNCKTDCSSNRCNCRKHGLQCSTACGNCRGIVCSNAPAMSLEEMLKQN</sequence>
<evidence type="ECO:0000313" key="1">
    <source>
        <dbReference type="EMBL" id="GFS26845.1"/>
    </source>
</evidence>
<gene>
    <name evidence="1" type="ORF">ElyMa_007067700</name>
</gene>
<dbReference type="AlphaFoldDB" id="A0AAV4JX46"/>
<dbReference type="SUPFAM" id="SSF88723">
    <property type="entry name" value="PIN domain-like"/>
    <property type="match status" value="1"/>
</dbReference>
<dbReference type="EMBL" id="BMAT01014147">
    <property type="protein sequence ID" value="GFS26845.1"/>
    <property type="molecule type" value="Genomic_DNA"/>
</dbReference>
<comment type="caution">
    <text evidence="1">The sequence shown here is derived from an EMBL/GenBank/DDBJ whole genome shotgun (WGS) entry which is preliminary data.</text>
</comment>
<name>A0AAV4JX46_9GAST</name>
<dbReference type="PANTHER" id="PTHR46704">
    <property type="entry name" value="CXC DOMAIN-CONTAINING PROTEIN-RELATED"/>
    <property type="match status" value="1"/>
</dbReference>
<accession>A0AAV4JX46</accession>
<proteinExistence type="predicted"/>
<protein>
    <recommendedName>
        <fullName evidence="3">Tesmin/TSO1-like CXC domain-containing protein</fullName>
    </recommendedName>
</protein>
<dbReference type="PANTHER" id="PTHR46704:SF1">
    <property type="entry name" value="TELOMERE LENGTH REGULATION PROTEIN TEL2 HOMOLOG"/>
    <property type="match status" value="1"/>
</dbReference>
<keyword evidence="2" id="KW-1185">Reference proteome</keyword>
<organism evidence="1 2">
    <name type="scientific">Elysia marginata</name>
    <dbReference type="NCBI Taxonomy" id="1093978"/>
    <lineage>
        <taxon>Eukaryota</taxon>
        <taxon>Metazoa</taxon>
        <taxon>Spiralia</taxon>
        <taxon>Lophotrochozoa</taxon>
        <taxon>Mollusca</taxon>
        <taxon>Gastropoda</taxon>
        <taxon>Heterobranchia</taxon>
        <taxon>Euthyneura</taxon>
        <taxon>Panpulmonata</taxon>
        <taxon>Sacoglossa</taxon>
        <taxon>Placobranchoidea</taxon>
        <taxon>Plakobranchidae</taxon>
        <taxon>Elysia</taxon>
    </lineage>
</organism>
<dbReference type="Proteomes" id="UP000762676">
    <property type="component" value="Unassembled WGS sequence"/>
</dbReference>
<evidence type="ECO:0000313" key="2">
    <source>
        <dbReference type="Proteomes" id="UP000762676"/>
    </source>
</evidence>
<evidence type="ECO:0008006" key="3">
    <source>
        <dbReference type="Google" id="ProtNLM"/>
    </source>
</evidence>
<dbReference type="Gene3D" id="3.40.50.1010">
    <property type="entry name" value="5'-nuclease"/>
    <property type="match status" value="1"/>
</dbReference>
<reference evidence="1 2" key="1">
    <citation type="journal article" date="2021" name="Elife">
        <title>Chloroplast acquisition without the gene transfer in kleptoplastic sea slugs, Plakobranchus ocellatus.</title>
        <authorList>
            <person name="Maeda T."/>
            <person name="Takahashi S."/>
            <person name="Yoshida T."/>
            <person name="Shimamura S."/>
            <person name="Takaki Y."/>
            <person name="Nagai Y."/>
            <person name="Toyoda A."/>
            <person name="Suzuki Y."/>
            <person name="Arimoto A."/>
            <person name="Ishii H."/>
            <person name="Satoh N."/>
            <person name="Nishiyama T."/>
            <person name="Hasebe M."/>
            <person name="Maruyama T."/>
            <person name="Minagawa J."/>
            <person name="Obokata J."/>
            <person name="Shigenobu S."/>
        </authorList>
    </citation>
    <scope>NUCLEOTIDE SEQUENCE [LARGE SCALE GENOMIC DNA]</scope>
</reference>
<dbReference type="InterPro" id="IPR029060">
    <property type="entry name" value="PIN-like_dom_sf"/>
</dbReference>